<dbReference type="InterPro" id="IPR003410">
    <property type="entry name" value="HYR_dom"/>
</dbReference>
<evidence type="ECO:0000256" key="3">
    <source>
        <dbReference type="PROSITE-ProRule" id="PRU00302"/>
    </source>
</evidence>
<dbReference type="OrthoDB" id="6136178at2759"/>
<dbReference type="SMART" id="SM00032">
    <property type="entry name" value="CCP"/>
    <property type="match status" value="3"/>
</dbReference>
<dbReference type="PANTHER" id="PTHR46343:SF2">
    <property type="entry name" value="SUSHI_VON WILLEBRAND FACTOR TYPE A_EGF_PENTRAXIN DOMAIN-CONTAINING 1"/>
    <property type="match status" value="1"/>
</dbReference>
<dbReference type="EMBL" id="MRZV01000949">
    <property type="protein sequence ID" value="PIK42249.1"/>
    <property type="molecule type" value="Genomic_DNA"/>
</dbReference>
<evidence type="ECO:0000313" key="9">
    <source>
        <dbReference type="Proteomes" id="UP000230750"/>
    </source>
</evidence>
<feature type="domain" description="HYR" evidence="6">
    <location>
        <begin position="228"/>
        <end position="311"/>
    </location>
</feature>
<evidence type="ECO:0000259" key="6">
    <source>
        <dbReference type="PROSITE" id="PS50825"/>
    </source>
</evidence>
<dbReference type="STRING" id="307972.A0A2G8K2S0"/>
<proteinExistence type="predicted"/>
<dbReference type="SUPFAM" id="SSF57535">
    <property type="entry name" value="Complement control module/SCR domain"/>
    <property type="match status" value="2"/>
</dbReference>
<keyword evidence="1" id="KW-0677">Repeat</keyword>
<feature type="domain" description="HYR" evidence="6">
    <location>
        <begin position="312"/>
        <end position="398"/>
    </location>
</feature>
<keyword evidence="3" id="KW-0768">Sushi</keyword>
<dbReference type="PROSITE" id="PS50825">
    <property type="entry name" value="HYR"/>
    <property type="match status" value="3"/>
</dbReference>
<reference evidence="8 9" key="1">
    <citation type="journal article" date="2017" name="PLoS Biol.">
        <title>The sea cucumber genome provides insights into morphological evolution and visceral regeneration.</title>
        <authorList>
            <person name="Zhang X."/>
            <person name="Sun L."/>
            <person name="Yuan J."/>
            <person name="Sun Y."/>
            <person name="Gao Y."/>
            <person name="Zhang L."/>
            <person name="Li S."/>
            <person name="Dai H."/>
            <person name="Hamel J.F."/>
            <person name="Liu C."/>
            <person name="Yu Y."/>
            <person name="Liu S."/>
            <person name="Lin W."/>
            <person name="Guo K."/>
            <person name="Jin S."/>
            <person name="Xu P."/>
            <person name="Storey K.B."/>
            <person name="Huan P."/>
            <person name="Zhang T."/>
            <person name="Zhou Y."/>
            <person name="Zhang J."/>
            <person name="Lin C."/>
            <person name="Li X."/>
            <person name="Xing L."/>
            <person name="Huo D."/>
            <person name="Sun M."/>
            <person name="Wang L."/>
            <person name="Mercier A."/>
            <person name="Li F."/>
            <person name="Yang H."/>
            <person name="Xiang J."/>
        </authorList>
    </citation>
    <scope>NUCLEOTIDE SEQUENCE [LARGE SCALE GENOMIC DNA]</scope>
    <source>
        <strain evidence="8">Shaxun</strain>
        <tissue evidence="8">Muscle</tissue>
    </source>
</reference>
<evidence type="ECO:0000259" key="7">
    <source>
        <dbReference type="PROSITE" id="PS50923"/>
    </source>
</evidence>
<feature type="domain" description="Sushi" evidence="7">
    <location>
        <begin position="171"/>
        <end position="229"/>
    </location>
</feature>
<keyword evidence="2 3" id="KW-1015">Disulfide bond</keyword>
<dbReference type="PROSITE" id="PS50923">
    <property type="entry name" value="SUSHI"/>
    <property type="match status" value="2"/>
</dbReference>
<evidence type="ECO:0000256" key="1">
    <source>
        <dbReference type="ARBA" id="ARBA00022737"/>
    </source>
</evidence>
<dbReference type="Pfam" id="PF00084">
    <property type="entry name" value="Sushi"/>
    <property type="match status" value="2"/>
</dbReference>
<name>A0A2G8K2S0_STIJA</name>
<dbReference type="Pfam" id="PF02494">
    <property type="entry name" value="HYR"/>
    <property type="match status" value="2"/>
</dbReference>
<gene>
    <name evidence="8" type="ORF">BSL78_20904</name>
</gene>
<accession>A0A2G8K2S0</accession>
<evidence type="ECO:0000256" key="4">
    <source>
        <dbReference type="SAM" id="MobiDB-lite"/>
    </source>
</evidence>
<dbReference type="CDD" id="cd00033">
    <property type="entry name" value="CCP"/>
    <property type="match status" value="2"/>
</dbReference>
<dbReference type="AlphaFoldDB" id="A0A2G8K2S0"/>
<sequence length="483" mass="53422">MKGFLLISVVIAFAFSTGFTYDNYCSTECSANSLFLNCPAPWTIEATSRLKRVWWRTPLIHHQMVYSMRRIGSPPGSVFTAGKYSVRYEAQGFDGSNSTCRVTFTVKVTECPPIPQIGQSVLRCTNGNIWPSRCDFYCPEGYQMSGGYSSTTTCTRTGDWSPGTFPICRLIKCPKLPRPRNTQMTCRSSTIRQGTWCQFTCIPGYNMHGSPMRTCVKSEWTGVQPTCEDELPPNFLGCPAKSVRVDVQQGMGSKRVFYPMPIAFDRYQPVEVSLVSGQVSGSWFHLGNNLVHLVAVDGAGNVAHCRFNIQVIDNQPPRFQYCPKPIFAYSDPKVTFVVVNYTTPVAMDNSSPNPINVTRVLGRESGSTFSPGVYTIQYTANDDTGNYAECVFYIVVKVSSCKPLTSSKSVYRTCSRNPPFIRGTWCDLSCVEGRFVGSPIRSCGKDGWSGQPSACIETIPGSNNETTMPSIPPLKIGTEDPIQ</sequence>
<dbReference type="InterPro" id="IPR043555">
    <property type="entry name" value="SRPX-like"/>
</dbReference>
<dbReference type="PANTHER" id="PTHR46343">
    <property type="entry name" value="HYR DOMAIN-CONTAINING PROTEIN"/>
    <property type="match status" value="1"/>
</dbReference>
<feature type="compositionally biased region" description="Polar residues" evidence="4">
    <location>
        <begin position="460"/>
        <end position="469"/>
    </location>
</feature>
<feature type="domain" description="HYR" evidence="6">
    <location>
        <begin position="28"/>
        <end position="108"/>
    </location>
</feature>
<organism evidence="8 9">
    <name type="scientific">Stichopus japonicus</name>
    <name type="common">Sea cucumber</name>
    <dbReference type="NCBI Taxonomy" id="307972"/>
    <lineage>
        <taxon>Eukaryota</taxon>
        <taxon>Metazoa</taxon>
        <taxon>Echinodermata</taxon>
        <taxon>Eleutherozoa</taxon>
        <taxon>Echinozoa</taxon>
        <taxon>Holothuroidea</taxon>
        <taxon>Aspidochirotacea</taxon>
        <taxon>Aspidochirotida</taxon>
        <taxon>Stichopodidae</taxon>
        <taxon>Apostichopus</taxon>
    </lineage>
</organism>
<keyword evidence="5" id="KW-0732">Signal</keyword>
<evidence type="ECO:0000313" key="8">
    <source>
        <dbReference type="EMBL" id="PIK42249.1"/>
    </source>
</evidence>
<feature type="signal peptide" evidence="5">
    <location>
        <begin position="1"/>
        <end position="20"/>
    </location>
</feature>
<feature type="domain" description="Sushi" evidence="7">
    <location>
        <begin position="109"/>
        <end position="170"/>
    </location>
</feature>
<protein>
    <submittedName>
        <fullName evidence="8">Putative sushi, von Willebrand factor type A</fullName>
    </submittedName>
</protein>
<evidence type="ECO:0000256" key="2">
    <source>
        <dbReference type="ARBA" id="ARBA00023157"/>
    </source>
</evidence>
<feature type="chain" id="PRO_5013661318" evidence="5">
    <location>
        <begin position="21"/>
        <end position="483"/>
    </location>
</feature>
<dbReference type="InterPro" id="IPR000436">
    <property type="entry name" value="Sushi_SCR_CCP_dom"/>
</dbReference>
<evidence type="ECO:0000256" key="5">
    <source>
        <dbReference type="SAM" id="SignalP"/>
    </source>
</evidence>
<keyword evidence="9" id="KW-1185">Reference proteome</keyword>
<dbReference type="Proteomes" id="UP000230750">
    <property type="component" value="Unassembled WGS sequence"/>
</dbReference>
<dbReference type="Gene3D" id="2.10.70.10">
    <property type="entry name" value="Complement Module, domain 1"/>
    <property type="match status" value="2"/>
</dbReference>
<feature type="disulfide bond" evidence="3">
    <location>
        <begin position="111"/>
        <end position="154"/>
    </location>
</feature>
<comment type="caution">
    <text evidence="8">The sequence shown here is derived from an EMBL/GenBank/DDBJ whole genome shotgun (WGS) entry which is preliminary data.</text>
</comment>
<dbReference type="InterPro" id="IPR035976">
    <property type="entry name" value="Sushi/SCR/CCP_sf"/>
</dbReference>
<comment type="caution">
    <text evidence="3">Lacks conserved residue(s) required for the propagation of feature annotation.</text>
</comment>
<feature type="region of interest" description="Disordered" evidence="4">
    <location>
        <begin position="459"/>
        <end position="483"/>
    </location>
</feature>